<evidence type="ECO:0000313" key="4">
    <source>
        <dbReference type="EMBL" id="KAK9095790.1"/>
    </source>
</evidence>
<dbReference type="PROSITE" id="PS50102">
    <property type="entry name" value="RRM"/>
    <property type="match status" value="1"/>
</dbReference>
<reference evidence="4 5" key="1">
    <citation type="submission" date="2024-01" db="EMBL/GenBank/DDBJ databases">
        <title>Genome assemblies of Stephania.</title>
        <authorList>
            <person name="Yang L."/>
        </authorList>
    </citation>
    <scope>NUCLEOTIDE SEQUENCE [LARGE SCALE GENOMIC DNA]</scope>
    <source>
        <strain evidence="4">QJT</strain>
        <tissue evidence="4">Leaf</tissue>
    </source>
</reference>
<dbReference type="SUPFAM" id="SSF54928">
    <property type="entry name" value="RNA-binding domain, RBD"/>
    <property type="match status" value="1"/>
</dbReference>
<gene>
    <name evidence="4" type="ORF">Sjap_021287</name>
</gene>
<dbReference type="SMART" id="SM00360">
    <property type="entry name" value="RRM"/>
    <property type="match status" value="1"/>
</dbReference>
<comment type="caution">
    <text evidence="4">The sequence shown here is derived from an EMBL/GenBank/DDBJ whole genome shotgun (WGS) entry which is preliminary data.</text>
</comment>
<keyword evidence="5" id="KW-1185">Reference proteome</keyword>
<keyword evidence="1 2" id="KW-0694">RNA-binding</keyword>
<dbReference type="PANTHER" id="PTHR11176:SF16">
    <property type="entry name" value="OS01G0876800 PROTEIN"/>
    <property type="match status" value="1"/>
</dbReference>
<evidence type="ECO:0000256" key="2">
    <source>
        <dbReference type="PROSITE-ProRule" id="PRU00176"/>
    </source>
</evidence>
<protein>
    <recommendedName>
        <fullName evidence="3">RRM domain-containing protein</fullName>
    </recommendedName>
</protein>
<dbReference type="PANTHER" id="PTHR11176">
    <property type="entry name" value="BOULE-RELATED"/>
    <property type="match status" value="1"/>
</dbReference>
<dbReference type="GO" id="GO:0003723">
    <property type="term" value="F:RNA binding"/>
    <property type="evidence" value="ECO:0007669"/>
    <property type="project" value="UniProtKB-UniRule"/>
</dbReference>
<dbReference type="InterPro" id="IPR000504">
    <property type="entry name" value="RRM_dom"/>
</dbReference>
<evidence type="ECO:0000259" key="3">
    <source>
        <dbReference type="PROSITE" id="PS50102"/>
    </source>
</evidence>
<dbReference type="Pfam" id="PF00076">
    <property type="entry name" value="RRM_1"/>
    <property type="match status" value="1"/>
</dbReference>
<dbReference type="InterPro" id="IPR035979">
    <property type="entry name" value="RBD_domain_sf"/>
</dbReference>
<sequence>MTPANLAGQFGDTTYTKVFVGGLAWETQRETMKKYFEQFGEILEAVVITDKNTGRSKGYGFVTFRDPDAAMRACADAAPVIDGRRANCNLASLGVQKSRPSTPKHGSGGGGGANGGLGTAFPSAATFPHYGLQQGLPFNLYGYSPYSPDYSYPTSYYNVYGGGAQYPVYGAGANGLVTGGSTAAAFYPYLHQFAHSNGGGAATYSTGQGYGLHHQYPHYLFQYSTMASAGFPQHYAAGPMSLAPSAPTQAGVTMALTAPTLQASTPHPYRLIPGHFATPTAASEQPSA</sequence>
<dbReference type="EMBL" id="JBBNAE010000009">
    <property type="protein sequence ID" value="KAK9095790.1"/>
    <property type="molecule type" value="Genomic_DNA"/>
</dbReference>
<dbReference type="Gene3D" id="3.30.70.330">
    <property type="match status" value="1"/>
</dbReference>
<dbReference type="Proteomes" id="UP001417504">
    <property type="component" value="Unassembled WGS sequence"/>
</dbReference>
<dbReference type="FunFam" id="3.30.70.330:FF:000250">
    <property type="entry name" value="RNA-binding (RRM/RBD/RNP motifs) family protein"/>
    <property type="match status" value="1"/>
</dbReference>
<evidence type="ECO:0000256" key="1">
    <source>
        <dbReference type="ARBA" id="ARBA00022884"/>
    </source>
</evidence>
<accession>A0AAP0HTZ7</accession>
<proteinExistence type="predicted"/>
<name>A0AAP0HTZ7_9MAGN</name>
<dbReference type="InterPro" id="IPR012677">
    <property type="entry name" value="Nucleotide-bd_a/b_plait_sf"/>
</dbReference>
<feature type="domain" description="RRM" evidence="3">
    <location>
        <begin position="16"/>
        <end position="100"/>
    </location>
</feature>
<dbReference type="AlphaFoldDB" id="A0AAP0HTZ7"/>
<evidence type="ECO:0000313" key="5">
    <source>
        <dbReference type="Proteomes" id="UP001417504"/>
    </source>
</evidence>
<organism evidence="4 5">
    <name type="scientific">Stephania japonica</name>
    <dbReference type="NCBI Taxonomy" id="461633"/>
    <lineage>
        <taxon>Eukaryota</taxon>
        <taxon>Viridiplantae</taxon>
        <taxon>Streptophyta</taxon>
        <taxon>Embryophyta</taxon>
        <taxon>Tracheophyta</taxon>
        <taxon>Spermatophyta</taxon>
        <taxon>Magnoliopsida</taxon>
        <taxon>Ranunculales</taxon>
        <taxon>Menispermaceae</taxon>
        <taxon>Menispermoideae</taxon>
        <taxon>Cissampelideae</taxon>
        <taxon>Stephania</taxon>
    </lineage>
</organism>